<keyword evidence="2" id="KW-0934">Plastid</keyword>
<name>A0A6B9VRI6_9FLOR</name>
<protein>
    <submittedName>
        <fullName evidence="2">Phosphoribosyltransferase</fullName>
    </submittedName>
</protein>
<dbReference type="InterPro" id="IPR029057">
    <property type="entry name" value="PRTase-like"/>
</dbReference>
<dbReference type="SUPFAM" id="SSF53271">
    <property type="entry name" value="PRTase-like"/>
    <property type="match status" value="1"/>
</dbReference>
<organism evidence="2">
    <name type="scientific">Lympha mucosa</name>
    <dbReference type="NCBI Taxonomy" id="2045360"/>
    <lineage>
        <taxon>Eukaryota</taxon>
        <taxon>Rhodophyta</taxon>
        <taxon>Florideophyceae</taxon>
        <taxon>Nemaliophycidae</taxon>
        <taxon>Batrachospermales</taxon>
        <taxon>Batrachospermaceae</taxon>
        <taxon>Lympha</taxon>
    </lineage>
</organism>
<dbReference type="EMBL" id="MN509464">
    <property type="protein sequence ID" value="QHO64075.1"/>
    <property type="molecule type" value="Genomic_DNA"/>
</dbReference>
<dbReference type="Pfam" id="PF14681">
    <property type="entry name" value="UPRTase"/>
    <property type="match status" value="1"/>
</dbReference>
<feature type="domain" description="Phosphoribosyltransferase" evidence="1">
    <location>
        <begin position="46"/>
        <end position="227"/>
    </location>
</feature>
<evidence type="ECO:0000313" key="2">
    <source>
        <dbReference type="EMBL" id="QHO64075.1"/>
    </source>
</evidence>
<keyword evidence="2" id="KW-0328">Glycosyltransferase</keyword>
<proteinExistence type="predicted"/>
<accession>A0A6B9VRI6</accession>
<dbReference type="AlphaFoldDB" id="A0A6B9VRI6"/>
<dbReference type="Gene3D" id="3.40.50.2020">
    <property type="match status" value="1"/>
</dbReference>
<dbReference type="GO" id="GO:0016757">
    <property type="term" value="F:glycosyltransferase activity"/>
    <property type="evidence" value="ECO:0007669"/>
    <property type="project" value="UniProtKB-KW"/>
</dbReference>
<keyword evidence="2" id="KW-0808">Transferase</keyword>
<reference evidence="2" key="1">
    <citation type="journal article" date="2020" name="J. Phycol.">
        <title>Relative expression analysis of light-harvesting genes in the freshwater alga Lympha mucosa (Batrachospermales, Rhodophyta).</title>
        <authorList>
            <person name="Evans J.R."/>
            <person name="Vis M.L."/>
        </authorList>
    </citation>
    <scope>NUCLEOTIDE SEQUENCE</scope>
</reference>
<gene>
    <name evidence="2" type="primary">upp</name>
</gene>
<geneLocation type="plastid" evidence="2"/>
<dbReference type="InterPro" id="IPR000836">
    <property type="entry name" value="PRTase_dom"/>
</dbReference>
<sequence length="242" mass="28795">MYKNIYTNIERKNSITYQICIIRYFLKRRILTKASTIIMNLNIYTINHPIVRNLISYIYNTETNIIERREILSQLSYILFYEATRKSIKLINLHIKKLNSIVEIALLPKKISQIIFNEIHASPILCKKIYDIIPKAIVLPFYTNSIKDTKYIKINIENHLNLIESHSQIFILQIYLNTDILCEIFHLIEAKKIKIEQIQVLCIVCSIEELQKTSQKYSNLNIYTTKIINHSKNYYIKFLENF</sequence>
<evidence type="ECO:0000259" key="1">
    <source>
        <dbReference type="Pfam" id="PF14681"/>
    </source>
</evidence>